<evidence type="ECO:0000256" key="1">
    <source>
        <dbReference type="SAM" id="Coils"/>
    </source>
</evidence>
<dbReference type="Proteomes" id="UP001153269">
    <property type="component" value="Unassembled WGS sequence"/>
</dbReference>
<reference evidence="3" key="1">
    <citation type="submission" date="2020-03" db="EMBL/GenBank/DDBJ databases">
        <authorList>
            <person name="Weist P."/>
        </authorList>
    </citation>
    <scope>NUCLEOTIDE SEQUENCE</scope>
</reference>
<accession>A0A9N7VQR9</accession>
<keyword evidence="4" id="KW-1185">Reference proteome</keyword>
<gene>
    <name evidence="3" type="ORF">PLEPLA_LOCUS42706</name>
</gene>
<feature type="region of interest" description="Disordered" evidence="2">
    <location>
        <begin position="60"/>
        <end position="88"/>
    </location>
</feature>
<dbReference type="AlphaFoldDB" id="A0A9N7VQR9"/>
<organism evidence="3 4">
    <name type="scientific">Pleuronectes platessa</name>
    <name type="common">European plaice</name>
    <dbReference type="NCBI Taxonomy" id="8262"/>
    <lineage>
        <taxon>Eukaryota</taxon>
        <taxon>Metazoa</taxon>
        <taxon>Chordata</taxon>
        <taxon>Craniata</taxon>
        <taxon>Vertebrata</taxon>
        <taxon>Euteleostomi</taxon>
        <taxon>Actinopterygii</taxon>
        <taxon>Neopterygii</taxon>
        <taxon>Teleostei</taxon>
        <taxon>Neoteleostei</taxon>
        <taxon>Acanthomorphata</taxon>
        <taxon>Carangaria</taxon>
        <taxon>Pleuronectiformes</taxon>
        <taxon>Pleuronectoidei</taxon>
        <taxon>Pleuronectidae</taxon>
        <taxon>Pleuronectes</taxon>
    </lineage>
</organism>
<feature type="region of interest" description="Disordered" evidence="2">
    <location>
        <begin position="469"/>
        <end position="489"/>
    </location>
</feature>
<keyword evidence="1" id="KW-0175">Coiled coil</keyword>
<dbReference type="EMBL" id="CADEAL010004233">
    <property type="protein sequence ID" value="CAB1454939.1"/>
    <property type="molecule type" value="Genomic_DNA"/>
</dbReference>
<evidence type="ECO:0000313" key="3">
    <source>
        <dbReference type="EMBL" id="CAB1454939.1"/>
    </source>
</evidence>
<sequence length="489" mass="57546">MEKPSDKLHSKQSSAKYAIWKRDKIESKHDELNDWWKERDNDKAKVIDTLEGEIEDLQKKLEDGRQREEDLEKSLKESQNEIQKSEQDKAELSVSLYQKSLKHEVTRQMLADTHTQYGAALAEVERRRDSVVAQMQRTMDECRTMAIQTQNAFTDMKNQAKRLEHVVLNLKNELVQMEEGKKRVVENFKDELSQKDKVIENEKQRRKTDKKEAVLDKSEQDKIITEQGERITDLEKEKESLNLLLISICKKCSVLSNKVEEVEVVKEGMRAVGFEMAAVQETNFLLKSGVNAMRRKIKRLEEERRTEKYQFKEMQEKLTETKQQNVTLTENKRLLISKLKMSEKELNKKQEETRILGTRMLRLNADVESCAQVIHDPRKVKIGVQKMKEQCPSYDKVRVGEETKEDYQLRLYFLNKKLHLSETRHESSIKEGKRLQHQLTEAQDHVHMLRDHFIGLLKEKKLEVENLNKELKNKAKRPPVTKRSPNLPS</sequence>
<proteinExistence type="predicted"/>
<protein>
    <submittedName>
        <fullName evidence="3">Uncharacterized protein</fullName>
    </submittedName>
</protein>
<feature type="coiled-coil region" evidence="1">
    <location>
        <begin position="290"/>
        <end position="352"/>
    </location>
</feature>
<evidence type="ECO:0000256" key="2">
    <source>
        <dbReference type="SAM" id="MobiDB-lite"/>
    </source>
</evidence>
<name>A0A9N7VQR9_PLEPL</name>
<comment type="caution">
    <text evidence="3">The sequence shown here is derived from an EMBL/GenBank/DDBJ whole genome shotgun (WGS) entry which is preliminary data.</text>
</comment>
<evidence type="ECO:0000313" key="4">
    <source>
        <dbReference type="Proteomes" id="UP001153269"/>
    </source>
</evidence>
<feature type="coiled-coil region" evidence="1">
    <location>
        <begin position="121"/>
        <end position="244"/>
    </location>
</feature>